<dbReference type="AlphaFoldDB" id="A0A135L1G3"/>
<dbReference type="EMBL" id="LSKU01000001">
    <property type="protein sequence ID" value="KXG42832.1"/>
    <property type="molecule type" value="Genomic_DNA"/>
</dbReference>
<dbReference type="InterPro" id="IPR017871">
    <property type="entry name" value="ABC_transporter-like_CS"/>
</dbReference>
<dbReference type="PANTHER" id="PTHR43297">
    <property type="entry name" value="OLIGOPEPTIDE TRANSPORT ATP-BINDING PROTEIN APPD"/>
    <property type="match status" value="1"/>
</dbReference>
<gene>
    <name evidence="9" type="ORF">U473_01395</name>
</gene>
<keyword evidence="4" id="KW-1003">Cell membrane</keyword>
<evidence type="ECO:0000256" key="6">
    <source>
        <dbReference type="ARBA" id="ARBA00022840"/>
    </source>
</evidence>
<evidence type="ECO:0000256" key="2">
    <source>
        <dbReference type="ARBA" id="ARBA00005417"/>
    </source>
</evidence>
<dbReference type="OrthoDB" id="9802264at2"/>
<evidence type="ECO:0000256" key="7">
    <source>
        <dbReference type="ARBA" id="ARBA00023136"/>
    </source>
</evidence>
<dbReference type="NCBIfam" id="TIGR01727">
    <property type="entry name" value="oligo_HPY"/>
    <property type="match status" value="1"/>
</dbReference>
<organism evidence="9 10">
    <name type="scientific">Tepidibacillus decaturensis</name>
    <dbReference type="NCBI Taxonomy" id="1413211"/>
    <lineage>
        <taxon>Bacteria</taxon>
        <taxon>Bacillati</taxon>
        <taxon>Bacillota</taxon>
        <taxon>Bacilli</taxon>
        <taxon>Bacillales</taxon>
        <taxon>Bacillaceae</taxon>
        <taxon>Tepidibacillus</taxon>
    </lineage>
</organism>
<comment type="subcellular location">
    <subcellularLocation>
        <location evidence="1">Cell membrane</location>
        <topology evidence="1">Peripheral membrane protein</topology>
    </subcellularLocation>
</comment>
<keyword evidence="10" id="KW-1185">Reference proteome</keyword>
<reference evidence="9 10" key="1">
    <citation type="submission" date="2016-02" db="EMBL/GenBank/DDBJ databases">
        <title>Draft Genome for Tepidibacillus decaturensis nov. sp. Strain Z9, an Anaerobic, Moderately Thermophilic and Heterotrophic Bacterium from Deep Subsurface of the Illinois Basin, USA.</title>
        <authorList>
            <person name="Dong Y."/>
            <person name="Chang J.Y."/>
            <person name="Sanford R."/>
            <person name="Fouke B.W."/>
        </authorList>
    </citation>
    <scope>NUCLEOTIDE SEQUENCE [LARGE SCALE GENOMIC DNA]</scope>
    <source>
        <strain evidence="9 10">Z9</strain>
    </source>
</reference>
<dbReference type="Proteomes" id="UP000070352">
    <property type="component" value="Unassembled WGS sequence"/>
</dbReference>
<dbReference type="PROSITE" id="PS00211">
    <property type="entry name" value="ABC_TRANSPORTER_1"/>
    <property type="match status" value="1"/>
</dbReference>
<evidence type="ECO:0000313" key="9">
    <source>
        <dbReference type="EMBL" id="KXG42832.1"/>
    </source>
</evidence>
<keyword evidence="7" id="KW-0472">Membrane</keyword>
<dbReference type="PROSITE" id="PS50893">
    <property type="entry name" value="ABC_TRANSPORTER_2"/>
    <property type="match status" value="1"/>
</dbReference>
<dbReference type="RefSeq" id="WP_068722649.1">
    <property type="nucleotide sequence ID" value="NZ_LSKU01000001.1"/>
</dbReference>
<dbReference type="SUPFAM" id="SSF52540">
    <property type="entry name" value="P-loop containing nucleoside triphosphate hydrolases"/>
    <property type="match status" value="1"/>
</dbReference>
<keyword evidence="3" id="KW-0813">Transport</keyword>
<dbReference type="CDD" id="cd03257">
    <property type="entry name" value="ABC_NikE_OppD_transporters"/>
    <property type="match status" value="1"/>
</dbReference>
<dbReference type="GO" id="GO:0005886">
    <property type="term" value="C:plasma membrane"/>
    <property type="evidence" value="ECO:0007669"/>
    <property type="project" value="UniProtKB-SubCell"/>
</dbReference>
<dbReference type="GO" id="GO:0005524">
    <property type="term" value="F:ATP binding"/>
    <property type="evidence" value="ECO:0007669"/>
    <property type="project" value="UniProtKB-KW"/>
</dbReference>
<dbReference type="InterPro" id="IPR003593">
    <property type="entry name" value="AAA+_ATPase"/>
</dbReference>
<protein>
    <submittedName>
        <fullName evidence="9">Peptide ABC transporter ATP-binding protein</fullName>
    </submittedName>
</protein>
<proteinExistence type="inferred from homology"/>
<accession>A0A135L1G3</accession>
<evidence type="ECO:0000259" key="8">
    <source>
        <dbReference type="PROSITE" id="PS50893"/>
    </source>
</evidence>
<comment type="similarity">
    <text evidence="2">Belongs to the ABC transporter superfamily.</text>
</comment>
<keyword evidence="6 9" id="KW-0067">ATP-binding</keyword>
<keyword evidence="5" id="KW-0547">Nucleotide-binding</keyword>
<dbReference type="STRING" id="1413211.U473_01395"/>
<evidence type="ECO:0000256" key="5">
    <source>
        <dbReference type="ARBA" id="ARBA00022741"/>
    </source>
</evidence>
<dbReference type="InterPro" id="IPR027417">
    <property type="entry name" value="P-loop_NTPase"/>
</dbReference>
<dbReference type="InterPro" id="IPR013563">
    <property type="entry name" value="Oligopep_ABC_C"/>
</dbReference>
<dbReference type="InterPro" id="IPR050388">
    <property type="entry name" value="ABC_Ni/Peptide_Import"/>
</dbReference>
<dbReference type="PANTHER" id="PTHR43297:SF2">
    <property type="entry name" value="DIPEPTIDE TRANSPORT ATP-BINDING PROTEIN DPPD"/>
    <property type="match status" value="1"/>
</dbReference>
<dbReference type="Gene3D" id="3.40.50.300">
    <property type="entry name" value="P-loop containing nucleotide triphosphate hydrolases"/>
    <property type="match status" value="1"/>
</dbReference>
<dbReference type="SMART" id="SM00382">
    <property type="entry name" value="AAA"/>
    <property type="match status" value="1"/>
</dbReference>
<dbReference type="Pfam" id="PF08352">
    <property type="entry name" value="oligo_HPY"/>
    <property type="match status" value="1"/>
</dbReference>
<dbReference type="GO" id="GO:0015833">
    <property type="term" value="P:peptide transport"/>
    <property type="evidence" value="ECO:0007669"/>
    <property type="project" value="InterPro"/>
</dbReference>
<evidence type="ECO:0000256" key="1">
    <source>
        <dbReference type="ARBA" id="ARBA00004202"/>
    </source>
</evidence>
<evidence type="ECO:0000313" key="10">
    <source>
        <dbReference type="Proteomes" id="UP000070352"/>
    </source>
</evidence>
<evidence type="ECO:0000256" key="4">
    <source>
        <dbReference type="ARBA" id="ARBA00022475"/>
    </source>
</evidence>
<dbReference type="GO" id="GO:0016887">
    <property type="term" value="F:ATP hydrolysis activity"/>
    <property type="evidence" value="ECO:0007669"/>
    <property type="project" value="InterPro"/>
</dbReference>
<evidence type="ECO:0000256" key="3">
    <source>
        <dbReference type="ARBA" id="ARBA00022448"/>
    </source>
</evidence>
<feature type="domain" description="ABC transporter" evidence="8">
    <location>
        <begin position="6"/>
        <end position="257"/>
    </location>
</feature>
<name>A0A135L1G3_9BACI</name>
<dbReference type="Pfam" id="PF00005">
    <property type="entry name" value="ABC_tran"/>
    <property type="match status" value="1"/>
</dbReference>
<dbReference type="InterPro" id="IPR003439">
    <property type="entry name" value="ABC_transporter-like_ATP-bd"/>
</dbReference>
<dbReference type="FunFam" id="3.40.50.300:FF:000016">
    <property type="entry name" value="Oligopeptide ABC transporter ATP-binding component"/>
    <property type="match status" value="1"/>
</dbReference>
<sequence length="342" mass="37339">MAEKVLQVKDLEVSFLTYAGEVKAVRGLSFDVEKGEAVAIVGESGSGKSVTSQSIMKLIPTPPGVYKNGEIIFEGKDLIKLSNKEMEEIRGSSIGMIFQDPMTSLNPTMTVGRQISEGLIKHHGMNKAEALKRSVEMLELVGIPNPELRVKQYPHEFSGGMRQRVMIAIALACSPKLLIADEPTTALDVTIQAQILDLMKDLQSKLDTSIIIITHDLGVVADIAQKVIVMYAGQVVEQGYLDDIFYNPQHPYTWGLLKSVPRLDSKGHRLDSIEGTPPDLLAPPSGCPFHPRCPFAMEICTKEFPEASIIGPGHKVHCWLQHPQASKEGTPLAVGGAKHESK</sequence>
<comment type="caution">
    <text evidence="9">The sequence shown here is derived from an EMBL/GenBank/DDBJ whole genome shotgun (WGS) entry which is preliminary data.</text>
</comment>